<evidence type="ECO:0000313" key="4">
    <source>
        <dbReference type="Proteomes" id="UP000308349"/>
    </source>
</evidence>
<sequence length="515" mass="52602">MTSAEVWPTTENPATGAADDSDDGLVTPSPWSPPSGRLRTGTGMRPASTGTDGVPANPAGPGAVTGRDTSAATTPRENALSANLPSAGSVSSPTATMAPASSAALPADIPFETGSTTSGEPAVEREFSAQDSPDMLAQLDPALSAGSQMLPMLASALSGLTGDNNGDATGKHAAAASAPTNTNPAAAPAVGTREKPGERVSTTGTEGAGTTADAVAGSLSPEAQRAIKALRLLAAAYGDGNPTDPEVIELRKMLGLTPGSGGAATGSRAQQLFQRTAATAFNNLDNQLAQYVSGLAGNHKVDQTKLTQLIREVNVALAELGPHAYTREGHAKVHQILTRALQKAHTIVSAGQAATKDMAAQVQRLTAQYLWNINGQQQPAGNGSTGSGYGPATVGQGGSIGQWIQQAMDILRQSGTDMSKVDPAAIAIIAQYESTNNPQAINLTDSNAAKGTPSKGLMQTIDGTFRQYALPGYNDIWNPVHNIIASVRYSLDRYGSLGNVPGVKAVRAGGRYVGY</sequence>
<dbReference type="InterPro" id="IPR023346">
    <property type="entry name" value="Lysozyme-like_dom_sf"/>
</dbReference>
<evidence type="ECO:0000259" key="2">
    <source>
        <dbReference type="Pfam" id="PF01464"/>
    </source>
</evidence>
<comment type="caution">
    <text evidence="3">The sequence shown here is derived from an EMBL/GenBank/DDBJ whole genome shotgun (WGS) entry which is preliminary data.</text>
</comment>
<proteinExistence type="predicted"/>
<dbReference type="Gene3D" id="1.10.530.10">
    <property type="match status" value="1"/>
</dbReference>
<dbReference type="Pfam" id="PF10774">
    <property type="entry name" value="DUF4226"/>
    <property type="match status" value="1"/>
</dbReference>
<dbReference type="Proteomes" id="UP000308349">
    <property type="component" value="Unassembled WGS sequence"/>
</dbReference>
<feature type="compositionally biased region" description="Low complexity" evidence="1">
    <location>
        <begin position="173"/>
        <end position="189"/>
    </location>
</feature>
<feature type="compositionally biased region" description="Polar residues" evidence="1">
    <location>
        <begin position="1"/>
        <end position="13"/>
    </location>
</feature>
<feature type="compositionally biased region" description="Low complexity" evidence="1">
    <location>
        <begin position="202"/>
        <end position="217"/>
    </location>
</feature>
<dbReference type="InterPro" id="IPR019710">
    <property type="entry name" value="DUF4226"/>
</dbReference>
<dbReference type="AlphaFoldDB" id="A0A5R8PF61"/>
<feature type="domain" description="Transglycosylase SLT" evidence="2">
    <location>
        <begin position="416"/>
        <end position="499"/>
    </location>
</feature>
<accession>A0A5R8PF61</accession>
<gene>
    <name evidence="3" type="ORF">FEK35_10965</name>
</gene>
<dbReference type="OrthoDB" id="5177647at2"/>
<dbReference type="EMBL" id="VBUU01000008">
    <property type="protein sequence ID" value="TLG12428.1"/>
    <property type="molecule type" value="Genomic_DNA"/>
</dbReference>
<protein>
    <submittedName>
        <fullName evidence="3">DUF4226 domain-containing protein</fullName>
    </submittedName>
</protein>
<name>A0A5R8PF61_9NOCA</name>
<evidence type="ECO:0000256" key="1">
    <source>
        <dbReference type="SAM" id="MobiDB-lite"/>
    </source>
</evidence>
<reference evidence="3 4" key="1">
    <citation type="submission" date="2019-05" db="EMBL/GenBank/DDBJ databases">
        <title>Genomes sequences of two Nocardia cyriacigeorgica environmental isolates, type strains Nocardia asteroides ATCC 19247 and Nocardia cyriacigeorgica DSM 44484.</title>
        <authorList>
            <person name="Vautrin F."/>
            <person name="Bergeron E."/>
            <person name="Dubost A."/>
            <person name="Abrouk D."/>
            <person name="Rodriguez Nava V."/>
            <person name="Pujic P."/>
        </authorList>
    </citation>
    <scope>NUCLEOTIDE SEQUENCE [LARGE SCALE GENOMIC DNA]</scope>
    <source>
        <strain evidence="3 4">EML 1456</strain>
    </source>
</reference>
<dbReference type="Pfam" id="PF01464">
    <property type="entry name" value="SLT"/>
    <property type="match status" value="1"/>
</dbReference>
<feature type="region of interest" description="Disordered" evidence="1">
    <location>
        <begin position="1"/>
        <end position="130"/>
    </location>
</feature>
<feature type="compositionally biased region" description="Low complexity" evidence="1">
    <location>
        <begin position="89"/>
        <end position="107"/>
    </location>
</feature>
<feature type="compositionally biased region" description="Polar residues" evidence="1">
    <location>
        <begin position="67"/>
        <end position="88"/>
    </location>
</feature>
<dbReference type="CDD" id="cd13402">
    <property type="entry name" value="LT_TF-like"/>
    <property type="match status" value="1"/>
</dbReference>
<organism evidence="3 4">
    <name type="scientific">Nocardia cyriacigeorgica</name>
    <dbReference type="NCBI Taxonomy" id="135487"/>
    <lineage>
        <taxon>Bacteria</taxon>
        <taxon>Bacillati</taxon>
        <taxon>Actinomycetota</taxon>
        <taxon>Actinomycetes</taxon>
        <taxon>Mycobacteriales</taxon>
        <taxon>Nocardiaceae</taxon>
        <taxon>Nocardia</taxon>
    </lineage>
</organism>
<dbReference type="InterPro" id="IPR008258">
    <property type="entry name" value="Transglycosylase_SLT_dom_1"/>
</dbReference>
<feature type="region of interest" description="Disordered" evidence="1">
    <location>
        <begin position="164"/>
        <end position="217"/>
    </location>
</feature>
<evidence type="ECO:0000313" key="3">
    <source>
        <dbReference type="EMBL" id="TLG12428.1"/>
    </source>
</evidence>
<dbReference type="SUPFAM" id="SSF53955">
    <property type="entry name" value="Lysozyme-like"/>
    <property type="match status" value="1"/>
</dbReference>
<dbReference type="RefSeq" id="WP_138456124.1">
    <property type="nucleotide sequence ID" value="NZ_VBUU01000008.1"/>
</dbReference>